<reference evidence="2" key="2">
    <citation type="submission" date="2023-06" db="EMBL/GenBank/DDBJ databases">
        <authorList>
            <consortium name="Lawrence Berkeley National Laboratory"/>
            <person name="Haridas S."/>
            <person name="Hensen N."/>
            <person name="Bonometti L."/>
            <person name="Westerberg I."/>
            <person name="Brannstrom I.O."/>
            <person name="Guillou S."/>
            <person name="Cros-Aarteil S."/>
            <person name="Calhoun S."/>
            <person name="Kuo A."/>
            <person name="Mondo S."/>
            <person name="Pangilinan J."/>
            <person name="Riley R."/>
            <person name="LaButti K."/>
            <person name="Andreopoulos B."/>
            <person name="Lipzen A."/>
            <person name="Chen C."/>
            <person name="Yanf M."/>
            <person name="Daum C."/>
            <person name="Ng V."/>
            <person name="Clum A."/>
            <person name="Steindorff A."/>
            <person name="Ohm R."/>
            <person name="Martin F."/>
            <person name="Silar P."/>
            <person name="Natvig D."/>
            <person name="Lalanne C."/>
            <person name="Gautier V."/>
            <person name="Ament-velasquez S.L."/>
            <person name="Kruys A."/>
            <person name="Hutchinson M.I."/>
            <person name="Powell A.J."/>
            <person name="Barry K."/>
            <person name="Miller A.N."/>
            <person name="Grigoriev I.V."/>
            <person name="Debuchy R."/>
            <person name="Gladieux P."/>
            <person name="Thoren M.H."/>
            <person name="Johannesson H."/>
        </authorList>
    </citation>
    <scope>NUCLEOTIDE SEQUENCE</scope>
    <source>
        <strain evidence="2">CBS 232.78</strain>
    </source>
</reference>
<keyword evidence="3" id="KW-1185">Reference proteome</keyword>
<dbReference type="Proteomes" id="UP001285441">
    <property type="component" value="Unassembled WGS sequence"/>
</dbReference>
<dbReference type="AlphaFoldDB" id="A0AAE0P4R1"/>
<evidence type="ECO:0000313" key="2">
    <source>
        <dbReference type="EMBL" id="KAK3393388.1"/>
    </source>
</evidence>
<evidence type="ECO:0008006" key="4">
    <source>
        <dbReference type="Google" id="ProtNLM"/>
    </source>
</evidence>
<dbReference type="EMBL" id="JAULSW010000001">
    <property type="protein sequence ID" value="KAK3393388.1"/>
    <property type="molecule type" value="Genomic_DNA"/>
</dbReference>
<feature type="signal peptide" evidence="1">
    <location>
        <begin position="1"/>
        <end position="21"/>
    </location>
</feature>
<proteinExistence type="predicted"/>
<sequence length="472" mass="52164">MHSSTIVNLFPLAIFGGGALAAPGSTFASPGGLAQPGETPSELCYTLPNNIPKEVLVSDVQFIASYLRSYGAQIRSGRLFSMAAADTPDCAEWLLYAHGTAQAFAKHIDSTARDLGPSLSDDSILSSVLIDKTLSSPSKMEQHSFLLGRLLTALLVTLLSCAINALTIYDIFTAQPGTTDGACDSRAAVLDDWFTETSCSVVTALEAIDNYEQDIKVRRAVSAIFGISNGKLGKAGARRDGINKITRNLDYVKDFFDQRKTNDGKPLYDRAGYWLFCHSDFLALKQPTDNARDYLGKEMLKTDDKPILIKNVEGYEKPLEVDPEARPWWTKKFTDLDGYYFTEHGGDYCNLNNNLGVTAAIKPYKKDSNGDAKAMGEIASEILCPPSFDTSPKPDSYRDANNLLQPETNLADAIPKSTTLLHETFHALHGNYFLSGEAIYRRRGEHKMQDAGLLYSYYQWFFLVLGRKRVKY</sequence>
<comment type="caution">
    <text evidence="2">The sequence shown here is derived from an EMBL/GenBank/DDBJ whole genome shotgun (WGS) entry which is preliminary data.</text>
</comment>
<accession>A0AAE0P4R1</accession>
<name>A0AAE0P4R1_9PEZI</name>
<evidence type="ECO:0000313" key="3">
    <source>
        <dbReference type="Proteomes" id="UP001285441"/>
    </source>
</evidence>
<gene>
    <name evidence="2" type="ORF">B0H63DRAFT_443635</name>
</gene>
<feature type="chain" id="PRO_5041978382" description="Lysine-specific metallo-endopeptidase domain-containing protein" evidence="1">
    <location>
        <begin position="22"/>
        <end position="472"/>
    </location>
</feature>
<keyword evidence="1" id="KW-0732">Signal</keyword>
<organism evidence="2 3">
    <name type="scientific">Podospora didyma</name>
    <dbReference type="NCBI Taxonomy" id="330526"/>
    <lineage>
        <taxon>Eukaryota</taxon>
        <taxon>Fungi</taxon>
        <taxon>Dikarya</taxon>
        <taxon>Ascomycota</taxon>
        <taxon>Pezizomycotina</taxon>
        <taxon>Sordariomycetes</taxon>
        <taxon>Sordariomycetidae</taxon>
        <taxon>Sordariales</taxon>
        <taxon>Podosporaceae</taxon>
        <taxon>Podospora</taxon>
    </lineage>
</organism>
<protein>
    <recommendedName>
        <fullName evidence="4">Lysine-specific metallo-endopeptidase domain-containing protein</fullName>
    </recommendedName>
</protein>
<evidence type="ECO:0000256" key="1">
    <source>
        <dbReference type="SAM" id="SignalP"/>
    </source>
</evidence>
<reference evidence="2" key="1">
    <citation type="journal article" date="2023" name="Mol. Phylogenet. Evol.">
        <title>Genome-scale phylogeny and comparative genomics of the fungal order Sordariales.</title>
        <authorList>
            <person name="Hensen N."/>
            <person name="Bonometti L."/>
            <person name="Westerberg I."/>
            <person name="Brannstrom I.O."/>
            <person name="Guillou S."/>
            <person name="Cros-Aarteil S."/>
            <person name="Calhoun S."/>
            <person name="Haridas S."/>
            <person name="Kuo A."/>
            <person name="Mondo S."/>
            <person name="Pangilinan J."/>
            <person name="Riley R."/>
            <person name="LaButti K."/>
            <person name="Andreopoulos B."/>
            <person name="Lipzen A."/>
            <person name="Chen C."/>
            <person name="Yan M."/>
            <person name="Daum C."/>
            <person name="Ng V."/>
            <person name="Clum A."/>
            <person name="Steindorff A."/>
            <person name="Ohm R.A."/>
            <person name="Martin F."/>
            <person name="Silar P."/>
            <person name="Natvig D.O."/>
            <person name="Lalanne C."/>
            <person name="Gautier V."/>
            <person name="Ament-Velasquez S.L."/>
            <person name="Kruys A."/>
            <person name="Hutchinson M.I."/>
            <person name="Powell A.J."/>
            <person name="Barry K."/>
            <person name="Miller A.N."/>
            <person name="Grigoriev I.V."/>
            <person name="Debuchy R."/>
            <person name="Gladieux P."/>
            <person name="Hiltunen Thoren M."/>
            <person name="Johannesson H."/>
        </authorList>
    </citation>
    <scope>NUCLEOTIDE SEQUENCE</scope>
    <source>
        <strain evidence="2">CBS 232.78</strain>
    </source>
</reference>